<protein>
    <recommendedName>
        <fullName evidence="7">Zinc finger PHD-type domain-containing protein</fullName>
    </recommendedName>
</protein>
<feature type="domain" description="Zinc finger PHD-type" evidence="7">
    <location>
        <begin position="48"/>
        <end position="91"/>
    </location>
</feature>
<evidence type="ECO:0000256" key="3">
    <source>
        <dbReference type="ARBA" id="ARBA00022771"/>
    </source>
</evidence>
<feature type="compositionally biased region" description="Polar residues" evidence="6">
    <location>
        <begin position="821"/>
        <end position="833"/>
    </location>
</feature>
<dbReference type="GO" id="GO:0008270">
    <property type="term" value="F:zinc ion binding"/>
    <property type="evidence" value="ECO:0007669"/>
    <property type="project" value="UniProtKB-KW"/>
</dbReference>
<feature type="compositionally biased region" description="Basic and acidic residues" evidence="6">
    <location>
        <begin position="319"/>
        <end position="329"/>
    </location>
</feature>
<feature type="compositionally biased region" description="Polar residues" evidence="6">
    <location>
        <begin position="983"/>
        <end position="1009"/>
    </location>
</feature>
<gene>
    <name evidence="8" type="ORF">ACH5RR_038235</name>
</gene>
<feature type="compositionally biased region" description="Basic and acidic residues" evidence="6">
    <location>
        <begin position="715"/>
        <end position="734"/>
    </location>
</feature>
<keyword evidence="9" id="KW-1185">Reference proteome</keyword>
<dbReference type="SMART" id="SM00249">
    <property type="entry name" value="PHD"/>
    <property type="match status" value="1"/>
</dbReference>
<feature type="compositionally biased region" description="Polar residues" evidence="6">
    <location>
        <begin position="1203"/>
        <end position="1218"/>
    </location>
</feature>
<dbReference type="Pfam" id="PF24659">
    <property type="entry name" value="DUF7648"/>
    <property type="match status" value="1"/>
</dbReference>
<comment type="subcellular location">
    <subcellularLocation>
        <location evidence="1">Nucleus</location>
    </subcellularLocation>
</comment>
<dbReference type="InterPro" id="IPR011011">
    <property type="entry name" value="Znf_FYVE_PHD"/>
</dbReference>
<feature type="compositionally biased region" description="Basic and acidic residues" evidence="6">
    <location>
        <begin position="336"/>
        <end position="345"/>
    </location>
</feature>
<feature type="compositionally biased region" description="Basic and acidic residues" evidence="6">
    <location>
        <begin position="271"/>
        <end position="306"/>
    </location>
</feature>
<feature type="compositionally biased region" description="Polar residues" evidence="6">
    <location>
        <begin position="890"/>
        <end position="909"/>
    </location>
</feature>
<evidence type="ECO:0000256" key="5">
    <source>
        <dbReference type="ARBA" id="ARBA00023242"/>
    </source>
</evidence>
<dbReference type="PANTHER" id="PTHR14571:SF9">
    <property type="entry name" value="HISTONE-LYSINE N-METHYLTRANSFERASE SET-26-RELATED"/>
    <property type="match status" value="1"/>
</dbReference>
<dbReference type="InterPro" id="IPR013083">
    <property type="entry name" value="Znf_RING/FYVE/PHD"/>
</dbReference>
<keyword evidence="2" id="KW-0479">Metal-binding</keyword>
<feature type="region of interest" description="Disordered" evidence="6">
    <location>
        <begin position="874"/>
        <end position="1028"/>
    </location>
</feature>
<keyword evidence="4" id="KW-0862">Zinc</keyword>
<evidence type="ECO:0000256" key="1">
    <source>
        <dbReference type="ARBA" id="ARBA00004123"/>
    </source>
</evidence>
<feature type="region of interest" description="Disordered" evidence="6">
    <location>
        <begin position="607"/>
        <end position="628"/>
    </location>
</feature>
<feature type="compositionally biased region" description="Polar residues" evidence="6">
    <location>
        <begin position="230"/>
        <end position="240"/>
    </location>
</feature>
<dbReference type="PROSITE" id="PS01359">
    <property type="entry name" value="ZF_PHD_1"/>
    <property type="match status" value="1"/>
</dbReference>
<dbReference type="InterPro" id="IPR019786">
    <property type="entry name" value="Zinc_finger_PHD-type_CS"/>
</dbReference>
<feature type="compositionally biased region" description="Basic residues" evidence="6">
    <location>
        <begin position="1145"/>
        <end position="1155"/>
    </location>
</feature>
<keyword evidence="3" id="KW-0863">Zinc-finger</keyword>
<feature type="compositionally biased region" description="Basic and acidic residues" evidence="6">
    <location>
        <begin position="922"/>
        <end position="954"/>
    </location>
</feature>
<feature type="compositionally biased region" description="Polar residues" evidence="6">
    <location>
        <begin position="772"/>
        <end position="813"/>
    </location>
</feature>
<feature type="compositionally biased region" description="Polar residues" evidence="6">
    <location>
        <begin position="676"/>
        <end position="689"/>
    </location>
</feature>
<feature type="region of interest" description="Disordered" evidence="6">
    <location>
        <begin position="1"/>
        <end position="44"/>
    </location>
</feature>
<feature type="compositionally biased region" description="Basic and acidic residues" evidence="6">
    <location>
        <begin position="1122"/>
        <end position="1144"/>
    </location>
</feature>
<dbReference type="EMBL" id="JBJUIK010000016">
    <property type="protein sequence ID" value="KAL3499142.1"/>
    <property type="molecule type" value="Genomic_DNA"/>
</dbReference>
<dbReference type="PANTHER" id="PTHR14571">
    <property type="entry name" value="HISTONE-LYSINE N-METHYLTRANSFERASE SET-26-RELATED"/>
    <property type="match status" value="1"/>
</dbReference>
<evidence type="ECO:0000313" key="9">
    <source>
        <dbReference type="Proteomes" id="UP001630127"/>
    </source>
</evidence>
<comment type="caution">
    <text evidence="8">The sequence shown here is derived from an EMBL/GenBank/DDBJ whole genome shotgun (WGS) entry which is preliminary data.</text>
</comment>
<feature type="compositionally biased region" description="Acidic residues" evidence="6">
    <location>
        <begin position="1174"/>
        <end position="1197"/>
    </location>
</feature>
<evidence type="ECO:0000259" key="7">
    <source>
        <dbReference type="SMART" id="SM00249"/>
    </source>
</evidence>
<dbReference type="AlphaFoldDB" id="A0ABD2Y017"/>
<feature type="compositionally biased region" description="Basic and acidic residues" evidence="6">
    <location>
        <begin position="360"/>
        <end position="372"/>
    </location>
</feature>
<evidence type="ECO:0000313" key="8">
    <source>
        <dbReference type="EMBL" id="KAL3499142.1"/>
    </source>
</evidence>
<dbReference type="SUPFAM" id="SSF57903">
    <property type="entry name" value="FYVE/PHD zinc finger"/>
    <property type="match status" value="1"/>
</dbReference>
<dbReference type="InterPro" id="IPR001965">
    <property type="entry name" value="Znf_PHD"/>
</dbReference>
<feature type="compositionally biased region" description="Basic and acidic residues" evidence="6">
    <location>
        <begin position="618"/>
        <end position="628"/>
    </location>
</feature>
<organism evidence="8 9">
    <name type="scientific">Cinchona calisaya</name>
    <dbReference type="NCBI Taxonomy" id="153742"/>
    <lineage>
        <taxon>Eukaryota</taxon>
        <taxon>Viridiplantae</taxon>
        <taxon>Streptophyta</taxon>
        <taxon>Embryophyta</taxon>
        <taxon>Tracheophyta</taxon>
        <taxon>Spermatophyta</taxon>
        <taxon>Magnoliopsida</taxon>
        <taxon>eudicotyledons</taxon>
        <taxon>Gunneridae</taxon>
        <taxon>Pentapetalae</taxon>
        <taxon>asterids</taxon>
        <taxon>lamiids</taxon>
        <taxon>Gentianales</taxon>
        <taxon>Rubiaceae</taxon>
        <taxon>Cinchonoideae</taxon>
        <taxon>Cinchoneae</taxon>
        <taxon>Cinchona</taxon>
    </lineage>
</organism>
<dbReference type="InterPro" id="IPR056065">
    <property type="entry name" value="DUF7648"/>
</dbReference>
<evidence type="ECO:0000256" key="2">
    <source>
        <dbReference type="ARBA" id="ARBA00022723"/>
    </source>
</evidence>
<dbReference type="Gene3D" id="3.30.40.10">
    <property type="entry name" value="Zinc/RING finger domain, C3HC4 (zinc finger)"/>
    <property type="match status" value="1"/>
</dbReference>
<sequence>MKSRSHRLPTSSVDPPRRYVWAAEEEVEEEEEEEEEEGEEEEESWTVDCVCGVNFDDGEEMVNCDECGVWVHTRCSRYVKSEKSFACHKCKKINYNTTSTSRNIPTTTTTTNNDSEETEVAQLLVELPTKTLRMDHYPPPPSSYKPSAFPPPRSRPFSLWTGIPIEERVHVQGIPGGDPALFSGLSPIFGPQLWKCTGYVPKKFNVRYREFPSWDDEELEKDVEKKNNNTAGESHNNADNGTGDLFSLSKENDSVFPVPKADSVGLENQAEDAKTDTSPKEATELEEGEKNSDVSRPENEAKKDRSLLQAPVIHFSKRKKDDVGIPKDKSGRKKSRIMEKGDFKNRCSYPPGTASTNSSDAKRSQFSEDRGSKAVQVDPHCGKSGNSSHSFPAGQLSHESGIGDHVIDAHKSNLGSTENGSGKSSFDAPRHNSSSTAISKEANGGQQVPVKLEDSSKTIYGSALRLGKNDSGHVATKEEKSELIPEDLTTARPGTEINEDAPDTSINMVTSCLEVHAKAKRELDDAHAKAKRELDDAHMNLIIHPPPLYDAKLGASGTLVKSHEILADFSSENARFNDASFTASEVSDRKVGDVVRRSDGVDIRKDGVDGEAPVNHCQPDHDTGDLDGSLEAKKISEGFASNSAVELSTSSLIVRSPRVATDEGKVIAPVGNLSSASENCVSESNQNHNMDSHLKGMPESSFAGGQDIAGASTEVVKDEGRHERARKLVKELPKSSRSSMSKSSHLKRFSQPSVSKRISSDSKDSMVHSSSLPSPLQQVASNPSSESANVLQPENASNIQKKSTVLQTETAPSMQKKVPGSVSSQKGEKINQSVTQSLSKVNTTLTHAATSSNSPATLSDEELALLLHQELNSSPRVPRVPRMRHAGSLPQLTSPTATSTLMKRTSSTGGKDHGLTSRRKTKDLAKDGSHSSREMDDEAKKTERVSPSIDHGRQDSTFASDTVSKREADSGSANGVYSRKKSNAPSGATSGSGLSSPTEGNEHNLLSNRHSPRIPSDDEKGVVGRHTHRTLPGLLAEIMKKGQRMTYEELCNAVLPHWPNLRKHNGERYAYSSHSQAVLDCLRNRNEWARLVDRGPKTSGGRKKRKLDADPAGVDSEDNDDSRERSTKDMRRKTVESHHEEFPKGKRKARKRRRLALQGRGIKDVRRRQRRDEVSDDEVGSFSDSSEETMFSEDEMEGCGMSASGNEVSASSDGTGNI</sequence>
<dbReference type="Proteomes" id="UP001630127">
    <property type="component" value="Unassembled WGS sequence"/>
</dbReference>
<evidence type="ECO:0000256" key="6">
    <source>
        <dbReference type="SAM" id="MobiDB-lite"/>
    </source>
</evidence>
<evidence type="ECO:0000256" key="4">
    <source>
        <dbReference type="ARBA" id="ARBA00022833"/>
    </source>
</evidence>
<feature type="region of interest" description="Disordered" evidence="6">
    <location>
        <begin position="227"/>
        <end position="454"/>
    </location>
</feature>
<name>A0ABD2Y017_9GENT</name>
<dbReference type="GO" id="GO:0005634">
    <property type="term" value="C:nucleus"/>
    <property type="evidence" value="ECO:0007669"/>
    <property type="project" value="UniProtKB-SubCell"/>
</dbReference>
<feature type="compositionally biased region" description="Acidic residues" evidence="6">
    <location>
        <begin position="23"/>
        <end position="44"/>
    </location>
</feature>
<feature type="compositionally biased region" description="Basic and acidic residues" evidence="6">
    <location>
        <begin position="401"/>
        <end position="411"/>
    </location>
</feature>
<accession>A0ABD2Y017</accession>
<feature type="compositionally biased region" description="Polar residues" evidence="6">
    <location>
        <begin position="413"/>
        <end position="424"/>
    </location>
</feature>
<keyword evidence="5" id="KW-0539">Nucleus</keyword>
<reference evidence="8 9" key="1">
    <citation type="submission" date="2024-11" db="EMBL/GenBank/DDBJ databases">
        <title>A near-complete genome assembly of Cinchona calisaya.</title>
        <authorList>
            <person name="Lian D.C."/>
            <person name="Zhao X.W."/>
            <person name="Wei L."/>
        </authorList>
    </citation>
    <scope>NUCLEOTIDE SEQUENCE [LARGE SCALE GENOMIC DNA]</scope>
    <source>
        <tissue evidence="8">Nenye</tissue>
    </source>
</reference>
<proteinExistence type="predicted"/>
<feature type="region of interest" description="Disordered" evidence="6">
    <location>
        <begin position="1092"/>
        <end position="1218"/>
    </location>
</feature>
<feature type="region of interest" description="Disordered" evidence="6">
    <location>
        <begin position="676"/>
        <end position="833"/>
    </location>
</feature>